<evidence type="ECO:0000256" key="1">
    <source>
        <dbReference type="SAM" id="MobiDB-lite"/>
    </source>
</evidence>
<reference evidence="2" key="1">
    <citation type="submission" date="2014-08" db="EMBL/GenBank/DDBJ databases">
        <authorList>
            <person name="Senf B."/>
            <person name="Petzold A."/>
            <person name="Downie B.R."/>
            <person name="Koch P."/>
            <person name="Platzer M."/>
        </authorList>
    </citation>
    <scope>NUCLEOTIDE SEQUENCE [LARGE SCALE GENOMIC DNA]</scope>
    <source>
        <strain evidence="2">GRZ</strain>
    </source>
</reference>
<dbReference type="GO" id="GO:0007015">
    <property type="term" value="P:actin filament organization"/>
    <property type="evidence" value="ECO:0007669"/>
    <property type="project" value="TreeGrafter"/>
</dbReference>
<feature type="region of interest" description="Disordered" evidence="1">
    <location>
        <begin position="127"/>
        <end position="154"/>
    </location>
</feature>
<organism evidence="2 3">
    <name type="scientific">Nothobranchius furzeri</name>
    <name type="common">Turquoise killifish</name>
    <dbReference type="NCBI Taxonomy" id="105023"/>
    <lineage>
        <taxon>Eukaryota</taxon>
        <taxon>Metazoa</taxon>
        <taxon>Chordata</taxon>
        <taxon>Craniata</taxon>
        <taxon>Vertebrata</taxon>
        <taxon>Euteleostomi</taxon>
        <taxon>Actinopterygii</taxon>
        <taxon>Neopterygii</taxon>
        <taxon>Teleostei</taxon>
        <taxon>Neoteleostei</taxon>
        <taxon>Acanthomorphata</taxon>
        <taxon>Ovalentaria</taxon>
        <taxon>Atherinomorphae</taxon>
        <taxon>Cyprinodontiformes</taxon>
        <taxon>Nothobranchiidae</taxon>
        <taxon>Nothobranchius</taxon>
    </lineage>
</organism>
<dbReference type="GO" id="GO:0005925">
    <property type="term" value="C:focal adhesion"/>
    <property type="evidence" value="ECO:0007669"/>
    <property type="project" value="TreeGrafter"/>
</dbReference>
<dbReference type="Proteomes" id="UP000694548">
    <property type="component" value="Chromosome sgr14"/>
</dbReference>
<dbReference type="PANTHER" id="PTHR22591:SF3">
    <property type="entry name" value="XIN ACTIN-BINDING REPEAT-CONTAINING 2B"/>
    <property type="match status" value="1"/>
</dbReference>
<dbReference type="GO" id="GO:0051015">
    <property type="term" value="F:actin filament binding"/>
    <property type="evidence" value="ECO:0007669"/>
    <property type="project" value="TreeGrafter"/>
</dbReference>
<accession>A0A8C6Q5H1</accession>
<dbReference type="Ensembl" id="ENSNFUT00015056228.1">
    <property type="protein sequence ID" value="ENSNFUP00015053944.1"/>
    <property type="gene ID" value="ENSNFUG00015025049.1"/>
</dbReference>
<dbReference type="GeneTree" id="ENSGT00530000063779"/>
<name>A0A8C6Q5H1_NOTFU</name>
<dbReference type="AlphaFoldDB" id="A0A8C6Q5H1"/>
<feature type="compositionally biased region" description="Basic and acidic residues" evidence="1">
    <location>
        <begin position="145"/>
        <end position="154"/>
    </location>
</feature>
<protein>
    <submittedName>
        <fullName evidence="2">Uncharacterized protein</fullName>
    </submittedName>
</protein>
<dbReference type="InterPro" id="IPR030072">
    <property type="entry name" value="XIRP1/XIRP2"/>
</dbReference>
<feature type="compositionally biased region" description="Polar residues" evidence="1">
    <location>
        <begin position="229"/>
        <end position="238"/>
    </location>
</feature>
<feature type="compositionally biased region" description="Polar residues" evidence="1">
    <location>
        <begin position="127"/>
        <end position="141"/>
    </location>
</feature>
<dbReference type="GO" id="GO:0001725">
    <property type="term" value="C:stress fiber"/>
    <property type="evidence" value="ECO:0007669"/>
    <property type="project" value="TreeGrafter"/>
</dbReference>
<reference evidence="2" key="3">
    <citation type="submission" date="2025-09" db="UniProtKB">
        <authorList>
            <consortium name="Ensembl"/>
        </authorList>
    </citation>
    <scope>IDENTIFICATION</scope>
</reference>
<keyword evidence="3" id="KW-1185">Reference proteome</keyword>
<proteinExistence type="predicted"/>
<feature type="region of interest" description="Disordered" evidence="1">
    <location>
        <begin position="1"/>
        <end position="48"/>
    </location>
</feature>
<dbReference type="PANTHER" id="PTHR22591">
    <property type="entry name" value="XIN"/>
    <property type="match status" value="1"/>
</dbReference>
<evidence type="ECO:0000313" key="2">
    <source>
        <dbReference type="Ensembl" id="ENSNFUP00015053944.1"/>
    </source>
</evidence>
<feature type="region of interest" description="Disordered" evidence="1">
    <location>
        <begin position="229"/>
        <end position="276"/>
    </location>
</feature>
<evidence type="ECO:0000313" key="3">
    <source>
        <dbReference type="Proteomes" id="UP000694548"/>
    </source>
</evidence>
<reference evidence="2" key="2">
    <citation type="submission" date="2025-08" db="UniProtKB">
        <authorList>
            <consortium name="Ensembl"/>
        </authorList>
    </citation>
    <scope>IDENTIFICATION</scope>
</reference>
<sequence length="392" mass="43945">MRRTDSPQRVTPSPTLLHRPPTPPTPPPRRCDTPTSRITRITPSPTFDKAENLARLKDTTMKLSRVVTPPPILSNQIPEKKSEIVESPTTFHRQIKIDSQTLDASETLTNTQRIDTRVNEFHVLELNSTPSSSNNHMTQDQNESDPNKEKDEPLREDLSGLVNKFEFPEEKLAERVHGGTESADCDEERTNILQKEKPSFNIQALKDVFKLGEQISSFKVEEKDQEEFLSSLSETAADTSKPESPGESKRGSRQSTPLPFQKNKAETVPAPPGPFSETKTITEHFSNVDEFGNKVTGTLTAFTQHSESISTQQVPFSYADVVKRKAAKGTETYDEDATEQLLRNFHKTWTESEVVFKNLGYTVSEEATSQAESRQMEKASSVQGLSLLPRCV</sequence>
<feature type="compositionally biased region" description="Basic and acidic residues" evidence="1">
    <location>
        <begin position="240"/>
        <end position="250"/>
    </location>
</feature>